<organism evidence="1 2">
    <name type="scientific">Natronorubrum daqingense</name>
    <dbReference type="NCBI Taxonomy" id="588898"/>
    <lineage>
        <taxon>Archaea</taxon>
        <taxon>Methanobacteriati</taxon>
        <taxon>Methanobacteriota</taxon>
        <taxon>Stenosarchaea group</taxon>
        <taxon>Halobacteria</taxon>
        <taxon>Halobacteriales</taxon>
        <taxon>Natrialbaceae</taxon>
        <taxon>Natronorubrum</taxon>
    </lineage>
</organism>
<evidence type="ECO:0000313" key="1">
    <source>
        <dbReference type="EMBL" id="SIR24753.1"/>
    </source>
</evidence>
<dbReference type="OrthoDB" id="269538at2157"/>
<dbReference type="Proteomes" id="UP000185687">
    <property type="component" value="Unassembled WGS sequence"/>
</dbReference>
<dbReference type="Pfam" id="PF26511">
    <property type="entry name" value="DUF8172"/>
    <property type="match status" value="1"/>
</dbReference>
<accession>A0A1N6ZD86</accession>
<protein>
    <submittedName>
        <fullName evidence="1">Uncharacterized protein</fullName>
    </submittedName>
</protein>
<proteinExistence type="predicted"/>
<dbReference type="EMBL" id="FTNP01000001">
    <property type="protein sequence ID" value="SIR24753.1"/>
    <property type="molecule type" value="Genomic_DNA"/>
</dbReference>
<sequence length="288" mass="34078">MPEHLTYHRRLDDGTVLSLQFVHPDQERVERQEEGLRQDANTNDVQRFESEIQSQTYDQQIHALYTAEIYPREFPDEDIDSLSHRESLIIDSLLKAFRTIEDRWETQGDPLKWYKRPDLSRIIEEVSETQWRQPVPDVAGRLLSNLIFGHGLPNANHRSSLSFVETYLSTFEPEFEIPDTGVRGEWFDWSEQYVHESKRLLMLSRKAPMFQYLEDWGCESVIRKNDIVVSFKEYDISVEDPRSRFRQQHKELSTEFVYQVLERTEYDSLIGAEDPGKQVFLDRISGTQ</sequence>
<dbReference type="AlphaFoldDB" id="A0A1N6ZD86"/>
<name>A0A1N6ZD86_9EURY</name>
<dbReference type="GeneID" id="43330859"/>
<dbReference type="RefSeq" id="WP_139326961.1">
    <property type="nucleotide sequence ID" value="NZ_CP019327.1"/>
</dbReference>
<gene>
    <name evidence="1" type="ORF">SAMN05421809_0764</name>
</gene>
<keyword evidence="2" id="KW-1185">Reference proteome</keyword>
<dbReference type="InterPro" id="IPR058485">
    <property type="entry name" value="DUF8172"/>
</dbReference>
<reference evidence="1 2" key="1">
    <citation type="submission" date="2017-01" db="EMBL/GenBank/DDBJ databases">
        <authorList>
            <person name="Mah S.A."/>
            <person name="Swanson W.J."/>
            <person name="Moy G.W."/>
            <person name="Vacquier V.D."/>
        </authorList>
    </citation>
    <scope>NUCLEOTIDE SEQUENCE [LARGE SCALE GENOMIC DNA]</scope>
    <source>
        <strain evidence="1 2">CGMCC 1.8909</strain>
    </source>
</reference>
<evidence type="ECO:0000313" key="2">
    <source>
        <dbReference type="Proteomes" id="UP000185687"/>
    </source>
</evidence>